<dbReference type="Proteomes" id="UP000239366">
    <property type="component" value="Unassembled WGS sequence"/>
</dbReference>
<reference evidence="3" key="1">
    <citation type="submission" date="2016-11" db="EMBL/GenBank/DDBJ databases">
        <title>Trade-off between light-utilization and light-protection in marine flavobacteria.</title>
        <authorList>
            <person name="Kumagai Y."/>
            <person name="Yoshizawa S."/>
            <person name="Kogure K."/>
        </authorList>
    </citation>
    <scope>NUCLEOTIDE SEQUENCE [LARGE SCALE GENOMIC DNA]</scope>
    <source>
        <strain evidence="3">SG-18</strain>
    </source>
</reference>
<organism evidence="2 3">
    <name type="scientific">Aureicoccus marinus</name>
    <dbReference type="NCBI Taxonomy" id="754435"/>
    <lineage>
        <taxon>Bacteria</taxon>
        <taxon>Pseudomonadati</taxon>
        <taxon>Bacteroidota</taxon>
        <taxon>Flavobacteriia</taxon>
        <taxon>Flavobacteriales</taxon>
        <taxon>Flavobacteriaceae</taxon>
        <taxon>Aureicoccus</taxon>
    </lineage>
</organism>
<sequence length="353" mass="40055">MAQQSEKQESDEIDLGDFFNAVGAAFNRFIGWFRSLFIGFGQFVIEFLLFIKKYFRLIVIMGILGLTAGLIADYLLPPKYVSKMVLEPNFNSTQQLYNNIEYYNNLADSQDSINLARTLNIETGEAALIDEISIESFADRNQKIRTFDQFIKGLDSTTRQNIDIKSYLNSFNSLDAQFHRLALVARDPKIAKKIQEPLLNSISKNSYFQLQKKTNEENISLQETLLNQELADVDSLQVLYRRVMLKQAENSFQGTQIDLAEGGGSTNTEITVIDKKDDIKTKLIALNTMKANTLSILNVISEFPENGVSLKGVFNEYKYLFPILGVAFGFLFGLLIELNGFLNRYQSEKEKAA</sequence>
<keyword evidence="3" id="KW-1185">Reference proteome</keyword>
<evidence type="ECO:0000256" key="1">
    <source>
        <dbReference type="SAM" id="Phobius"/>
    </source>
</evidence>
<comment type="caution">
    <text evidence="2">The sequence shown here is derived from an EMBL/GenBank/DDBJ whole genome shotgun (WGS) entry which is preliminary data.</text>
</comment>
<evidence type="ECO:0000313" key="3">
    <source>
        <dbReference type="Proteomes" id="UP000239366"/>
    </source>
</evidence>
<keyword evidence="1" id="KW-0812">Transmembrane</keyword>
<feature type="transmembrane region" description="Helical" evidence="1">
    <location>
        <begin position="29"/>
        <end position="50"/>
    </location>
</feature>
<accession>A0A2S7T8I3</accession>
<dbReference type="OrthoDB" id="1452530at2"/>
<dbReference type="EMBL" id="MQVX01000001">
    <property type="protein sequence ID" value="PQJ16239.1"/>
    <property type="molecule type" value="Genomic_DNA"/>
</dbReference>
<evidence type="ECO:0000313" key="2">
    <source>
        <dbReference type="EMBL" id="PQJ16239.1"/>
    </source>
</evidence>
<keyword evidence="1" id="KW-0472">Membrane</keyword>
<dbReference type="RefSeq" id="WP_105001914.1">
    <property type="nucleotide sequence ID" value="NZ_MQVX01000001.1"/>
</dbReference>
<gene>
    <name evidence="2" type="ORF">BST99_11355</name>
</gene>
<protein>
    <submittedName>
        <fullName evidence="2">Uncharacterized protein</fullName>
    </submittedName>
</protein>
<proteinExistence type="predicted"/>
<keyword evidence="1" id="KW-1133">Transmembrane helix</keyword>
<feature type="transmembrane region" description="Helical" evidence="1">
    <location>
        <begin position="57"/>
        <end position="76"/>
    </location>
</feature>
<name>A0A2S7T8I3_9FLAO</name>
<dbReference type="AlphaFoldDB" id="A0A2S7T8I3"/>
<feature type="transmembrane region" description="Helical" evidence="1">
    <location>
        <begin position="319"/>
        <end position="342"/>
    </location>
</feature>